<accession>A0ABW8SPB2</accession>
<keyword evidence="1" id="KW-0732">Signal</keyword>
<dbReference type="InterPro" id="IPR032812">
    <property type="entry name" value="SbsA_Ig"/>
</dbReference>
<sequence length="304" mass="32765">MPLMGIEKLYVAKQLADTSAGMTFTTPQYYKNVQELSIKPKTNNTKAYAENRLVDQATQFDSADISMSRFSMSSAERAFLLGQSLASTGGSISADSDNPPFITLLYKAPIKVDGVLGHRYGVIYKVMFEPPDEDLKSLQGKPDLSEVPKLAGTAQPTEWSFADGNNTKHPWEYHIDTTDPNCPENIDSTWFNSVPIPSLTAINALLLSSSTPANNATAIALGAKPTLTFNNGVSDYSNILLMNITDGVLVANTMSLDTAGKVLTITPTTNLTAAKTYEIIVQGVKDIYGQSLATTLVKFTTASS</sequence>
<feature type="domain" description="SbsA Ig-like" evidence="2">
    <location>
        <begin position="204"/>
        <end position="301"/>
    </location>
</feature>
<dbReference type="InterPro" id="IPR014755">
    <property type="entry name" value="Cu-Rt/internalin_Ig-like"/>
</dbReference>
<proteinExistence type="predicted"/>
<reference evidence="3 4" key="1">
    <citation type="submission" date="2024-11" db="EMBL/GenBank/DDBJ databases">
        <authorList>
            <person name="Heng Y.C."/>
            <person name="Lim A.C.H."/>
            <person name="Lee J.K.Y."/>
            <person name="Kittelmann S."/>
        </authorList>
    </citation>
    <scope>NUCLEOTIDE SEQUENCE [LARGE SCALE GENOMIC DNA]</scope>
    <source>
        <strain evidence="3 4">WILCCON 0269</strain>
    </source>
</reference>
<dbReference type="EMBL" id="JBJHZX010000024">
    <property type="protein sequence ID" value="MFL0197004.1"/>
    <property type="molecule type" value="Genomic_DNA"/>
</dbReference>
<dbReference type="Proteomes" id="UP001623660">
    <property type="component" value="Unassembled WGS sequence"/>
</dbReference>
<keyword evidence="4" id="KW-1185">Reference proteome</keyword>
<dbReference type="RefSeq" id="WP_406793109.1">
    <property type="nucleotide sequence ID" value="NZ_JBJHZX010000024.1"/>
</dbReference>
<dbReference type="NCBIfam" id="TIGR01603">
    <property type="entry name" value="maj_tail_phi13"/>
    <property type="match status" value="1"/>
</dbReference>
<gene>
    <name evidence="3" type="ORF">ACJDU8_15765</name>
</gene>
<evidence type="ECO:0000313" key="3">
    <source>
        <dbReference type="EMBL" id="MFL0197004.1"/>
    </source>
</evidence>
<name>A0ABW8SPB2_9CLOT</name>
<protein>
    <submittedName>
        <fullName evidence="3">Major tail protein</fullName>
    </submittedName>
</protein>
<evidence type="ECO:0000313" key="4">
    <source>
        <dbReference type="Proteomes" id="UP001623660"/>
    </source>
</evidence>
<evidence type="ECO:0000259" key="2">
    <source>
        <dbReference type="Pfam" id="PF13205"/>
    </source>
</evidence>
<dbReference type="Pfam" id="PF13205">
    <property type="entry name" value="Big_5"/>
    <property type="match status" value="1"/>
</dbReference>
<dbReference type="Gene3D" id="2.60.40.1220">
    <property type="match status" value="1"/>
</dbReference>
<dbReference type="InterPro" id="IPR006490">
    <property type="entry name" value="Maj_tail_phi13"/>
</dbReference>
<comment type="caution">
    <text evidence="3">The sequence shown here is derived from an EMBL/GenBank/DDBJ whole genome shotgun (WGS) entry which is preliminary data.</text>
</comment>
<organism evidence="3 4">
    <name type="scientific">Candidatus Clostridium eludens</name>
    <dbReference type="NCBI Taxonomy" id="3381663"/>
    <lineage>
        <taxon>Bacteria</taxon>
        <taxon>Bacillati</taxon>
        <taxon>Bacillota</taxon>
        <taxon>Clostridia</taxon>
        <taxon>Eubacteriales</taxon>
        <taxon>Clostridiaceae</taxon>
        <taxon>Clostridium</taxon>
    </lineage>
</organism>
<evidence type="ECO:0000256" key="1">
    <source>
        <dbReference type="ARBA" id="ARBA00022729"/>
    </source>
</evidence>